<protein>
    <submittedName>
        <fullName evidence="2">Uncharacterized protein</fullName>
    </submittedName>
</protein>
<comment type="caution">
    <text evidence="2">The sequence shown here is derived from an EMBL/GenBank/DDBJ whole genome shotgun (WGS) entry which is preliminary data.</text>
</comment>
<keyword evidence="1" id="KW-0732">Signal</keyword>
<dbReference type="EMBL" id="JADNRY010000001">
    <property type="protein sequence ID" value="KAF9078524.1"/>
    <property type="molecule type" value="Genomic_DNA"/>
</dbReference>
<gene>
    <name evidence="2" type="ORF">BDP27DRAFT_14869</name>
</gene>
<name>A0A9P5Q4Y1_9AGAR</name>
<keyword evidence="3" id="KW-1185">Reference proteome</keyword>
<proteinExistence type="predicted"/>
<dbReference type="AlphaFoldDB" id="A0A9P5Q4Y1"/>
<dbReference type="Proteomes" id="UP000772434">
    <property type="component" value="Unassembled WGS sequence"/>
</dbReference>
<reference evidence="2" key="1">
    <citation type="submission" date="2020-11" db="EMBL/GenBank/DDBJ databases">
        <authorList>
            <consortium name="DOE Joint Genome Institute"/>
            <person name="Ahrendt S."/>
            <person name="Riley R."/>
            <person name="Andreopoulos W."/>
            <person name="Labutti K."/>
            <person name="Pangilinan J."/>
            <person name="Ruiz-Duenas F.J."/>
            <person name="Barrasa J.M."/>
            <person name="Sanchez-Garcia M."/>
            <person name="Camarero S."/>
            <person name="Miyauchi S."/>
            <person name="Serrano A."/>
            <person name="Linde D."/>
            <person name="Babiker R."/>
            <person name="Drula E."/>
            <person name="Ayuso-Fernandez I."/>
            <person name="Pacheco R."/>
            <person name="Padilla G."/>
            <person name="Ferreira P."/>
            <person name="Barriuso J."/>
            <person name="Kellner H."/>
            <person name="Castanera R."/>
            <person name="Alfaro M."/>
            <person name="Ramirez L."/>
            <person name="Pisabarro A.G."/>
            <person name="Kuo A."/>
            <person name="Tritt A."/>
            <person name="Lipzen A."/>
            <person name="He G."/>
            <person name="Yan M."/>
            <person name="Ng V."/>
            <person name="Cullen D."/>
            <person name="Martin F."/>
            <person name="Rosso M.-N."/>
            <person name="Henrissat B."/>
            <person name="Hibbett D."/>
            <person name="Martinez A.T."/>
            <person name="Grigoriev I.V."/>
        </authorList>
    </citation>
    <scope>NUCLEOTIDE SEQUENCE</scope>
    <source>
        <strain evidence="2">AH 40177</strain>
    </source>
</reference>
<feature type="signal peptide" evidence="1">
    <location>
        <begin position="1"/>
        <end position="15"/>
    </location>
</feature>
<organism evidence="2 3">
    <name type="scientific">Rhodocollybia butyracea</name>
    <dbReference type="NCBI Taxonomy" id="206335"/>
    <lineage>
        <taxon>Eukaryota</taxon>
        <taxon>Fungi</taxon>
        <taxon>Dikarya</taxon>
        <taxon>Basidiomycota</taxon>
        <taxon>Agaricomycotina</taxon>
        <taxon>Agaricomycetes</taxon>
        <taxon>Agaricomycetidae</taxon>
        <taxon>Agaricales</taxon>
        <taxon>Marasmiineae</taxon>
        <taxon>Omphalotaceae</taxon>
        <taxon>Rhodocollybia</taxon>
    </lineage>
</organism>
<feature type="chain" id="PRO_5040357303" evidence="1">
    <location>
        <begin position="16"/>
        <end position="109"/>
    </location>
</feature>
<evidence type="ECO:0000313" key="2">
    <source>
        <dbReference type="EMBL" id="KAF9078524.1"/>
    </source>
</evidence>
<evidence type="ECO:0000256" key="1">
    <source>
        <dbReference type="SAM" id="SignalP"/>
    </source>
</evidence>
<accession>A0A9P5Q4Y1</accession>
<sequence>MHLLSMIISLPLQTSLPPQLMSPMIDCEPYPLLLASILTPETPSNLAELGTQIVPGSELYLYLTYKLVPVRLIVASFSWPLARKCALNSVFDRTTLARWNYPELSFYNF</sequence>
<evidence type="ECO:0000313" key="3">
    <source>
        <dbReference type="Proteomes" id="UP000772434"/>
    </source>
</evidence>